<keyword evidence="2" id="KW-1133">Transmembrane helix</keyword>
<feature type="transmembrane region" description="Helical" evidence="2">
    <location>
        <begin position="261"/>
        <end position="292"/>
    </location>
</feature>
<evidence type="ECO:0000256" key="1">
    <source>
        <dbReference type="NCBIfam" id="TIGR03155"/>
    </source>
</evidence>
<feature type="transmembrane region" description="Helical" evidence="2">
    <location>
        <begin position="12"/>
        <end position="38"/>
    </location>
</feature>
<dbReference type="EMBL" id="CP001399">
    <property type="protein sequence ID" value="ACP34900.1"/>
    <property type="molecule type" value="Genomic_DNA"/>
</dbReference>
<feature type="transmembrane region" description="Helical" evidence="2">
    <location>
        <begin position="77"/>
        <end position="96"/>
    </location>
</feature>
<protein>
    <recommendedName>
        <fullName evidence="1">Cytochrome b558/566 subunit B</fullName>
    </recommendedName>
</protein>
<dbReference type="OrthoDB" id="37124at2157"/>
<dbReference type="InterPro" id="IPR017573">
    <property type="entry name" value="Cyt_b558/566_suB"/>
</dbReference>
<dbReference type="NCBIfam" id="TIGR03155">
    <property type="entry name" value="sulfolob_CbsB"/>
    <property type="match status" value="1"/>
</dbReference>
<dbReference type="AlphaFoldDB" id="C3MN60"/>
<dbReference type="KEGG" id="sis:LS215_0841"/>
<evidence type="ECO:0000313" key="4">
    <source>
        <dbReference type="Proteomes" id="UP000001747"/>
    </source>
</evidence>
<feature type="transmembrane region" description="Helical" evidence="2">
    <location>
        <begin position="129"/>
        <end position="150"/>
    </location>
</feature>
<feature type="transmembrane region" description="Helical" evidence="2">
    <location>
        <begin position="102"/>
        <end position="122"/>
    </location>
</feature>
<evidence type="ECO:0000313" key="3">
    <source>
        <dbReference type="EMBL" id="ACP34900.1"/>
    </source>
</evidence>
<dbReference type="GeneID" id="7805764"/>
<keyword evidence="2" id="KW-0472">Membrane</keyword>
<feature type="transmembrane region" description="Helical" evidence="2">
    <location>
        <begin position="50"/>
        <end position="70"/>
    </location>
</feature>
<accession>C3MN60</accession>
<reference evidence="3 4" key="1">
    <citation type="journal article" date="2009" name="Proc. Natl. Acad. Sci. U.S.A.">
        <title>Biogeography of the Sulfolobus islandicus pan-genome.</title>
        <authorList>
            <person name="Reno M.L."/>
            <person name="Held N.L."/>
            <person name="Fields C.J."/>
            <person name="Burke P.V."/>
            <person name="Whitaker R.J."/>
        </authorList>
    </citation>
    <scope>NUCLEOTIDE SEQUENCE [LARGE SCALE GENOMIC DNA]</scope>
    <source>
        <strain evidence="4">L.S.2.15 / Lassen #1</strain>
    </source>
</reference>
<name>C3MN60_SACI2</name>
<dbReference type="HOGENOM" id="CLU_884600_0_0_2"/>
<sequence>MSFLNELKSNFKIFLILLGISSFLQFMLKQAFIFPSILPLNIPNEGILEIIGNIAFYLYFIMLIVISAIISTKYRALIPITIVLLISPFFNLIPHYNISSFWYSLEIALFILGIVSMVEGLIKSPLQNILLTPTMILVAIGLYASVSLNVFQHALFLSYLTAYFNSLLSFITYSIIQGKIKSMRNYIAIVIGVLSLIPFIFMENVISSNRYMEILMNMILPATLGINLYNPYRITLLILALGLTAMGILISIIKGNLSAGIGYFIVISTVFLGIDGYTLLLYMISPIIGFCLMNFEDTKRKKYIIEIISLTRKG</sequence>
<dbReference type="RefSeq" id="WP_012713286.1">
    <property type="nucleotide sequence ID" value="NC_012589.1"/>
</dbReference>
<feature type="transmembrane region" description="Helical" evidence="2">
    <location>
        <begin position="183"/>
        <end position="202"/>
    </location>
</feature>
<organism evidence="3 4">
    <name type="scientific">Saccharolobus islandicus (strain L.S.2.15 / Lassen #1)</name>
    <name type="common">Sulfolobus islandicus</name>
    <dbReference type="NCBI Taxonomy" id="429572"/>
    <lineage>
        <taxon>Archaea</taxon>
        <taxon>Thermoproteota</taxon>
        <taxon>Thermoprotei</taxon>
        <taxon>Sulfolobales</taxon>
        <taxon>Sulfolobaceae</taxon>
        <taxon>Saccharolobus</taxon>
    </lineage>
</organism>
<dbReference type="Proteomes" id="UP000001747">
    <property type="component" value="Chromosome"/>
</dbReference>
<keyword evidence="2" id="KW-0812">Transmembrane</keyword>
<proteinExistence type="predicted"/>
<feature type="transmembrane region" description="Helical" evidence="2">
    <location>
        <begin position="156"/>
        <end position="176"/>
    </location>
</feature>
<gene>
    <name evidence="3" type="ordered locus">LS215_0841</name>
</gene>
<feature type="transmembrane region" description="Helical" evidence="2">
    <location>
        <begin position="236"/>
        <end position="255"/>
    </location>
</feature>
<feature type="transmembrane region" description="Helical" evidence="2">
    <location>
        <begin position="214"/>
        <end position="229"/>
    </location>
</feature>
<evidence type="ECO:0000256" key="2">
    <source>
        <dbReference type="SAM" id="Phobius"/>
    </source>
</evidence>